<proteinExistence type="predicted"/>
<evidence type="ECO:0000313" key="2">
    <source>
        <dbReference type="Proteomes" id="UP000499080"/>
    </source>
</evidence>
<name>A0A4Y2VPS1_ARAVE</name>
<dbReference type="EMBL" id="BGPR01049234">
    <property type="protein sequence ID" value="GBO26216.1"/>
    <property type="molecule type" value="Genomic_DNA"/>
</dbReference>
<dbReference type="AlphaFoldDB" id="A0A4Y2VPS1"/>
<accession>A0A4Y2VPS1</accession>
<keyword evidence="2" id="KW-1185">Reference proteome</keyword>
<organism evidence="1 2">
    <name type="scientific">Araneus ventricosus</name>
    <name type="common">Orbweaver spider</name>
    <name type="synonym">Epeira ventricosa</name>
    <dbReference type="NCBI Taxonomy" id="182803"/>
    <lineage>
        <taxon>Eukaryota</taxon>
        <taxon>Metazoa</taxon>
        <taxon>Ecdysozoa</taxon>
        <taxon>Arthropoda</taxon>
        <taxon>Chelicerata</taxon>
        <taxon>Arachnida</taxon>
        <taxon>Araneae</taxon>
        <taxon>Araneomorphae</taxon>
        <taxon>Entelegynae</taxon>
        <taxon>Araneoidea</taxon>
        <taxon>Araneidae</taxon>
        <taxon>Araneus</taxon>
    </lineage>
</organism>
<gene>
    <name evidence="1" type="ORF">AVEN_97806_1</name>
</gene>
<dbReference type="Proteomes" id="UP000499080">
    <property type="component" value="Unassembled WGS sequence"/>
</dbReference>
<reference evidence="1 2" key="1">
    <citation type="journal article" date="2019" name="Sci. Rep.">
        <title>Orb-weaving spider Araneus ventricosus genome elucidates the spidroin gene catalogue.</title>
        <authorList>
            <person name="Kono N."/>
            <person name="Nakamura H."/>
            <person name="Ohtoshi R."/>
            <person name="Moran D.A.P."/>
            <person name="Shinohara A."/>
            <person name="Yoshida Y."/>
            <person name="Fujiwara M."/>
            <person name="Mori M."/>
            <person name="Tomita M."/>
            <person name="Arakawa K."/>
        </authorList>
    </citation>
    <scope>NUCLEOTIDE SEQUENCE [LARGE SCALE GENOMIC DNA]</scope>
</reference>
<protein>
    <submittedName>
        <fullName evidence="1">Uncharacterized protein</fullName>
    </submittedName>
</protein>
<sequence>MRTLFSEGFVGPASLGRGVASWYDFCRPAPATASAVVQSRGGAPAISVPISVLGMFHVKSYVEVLRSCRWCGAEVCRGLVSKCRSRLLTVIENNEVRPEIPLVLLKNGMLENPVRSFCIN</sequence>
<comment type="caution">
    <text evidence="1">The sequence shown here is derived from an EMBL/GenBank/DDBJ whole genome shotgun (WGS) entry which is preliminary data.</text>
</comment>
<evidence type="ECO:0000313" key="1">
    <source>
        <dbReference type="EMBL" id="GBO26216.1"/>
    </source>
</evidence>